<sequence>MLSKNRNVWVNHDPYITGRQYRNGDYFACGAVNLT</sequence>
<protein>
    <submittedName>
        <fullName evidence="1">Uncharacterized protein</fullName>
    </submittedName>
</protein>
<dbReference type="EMBL" id="WNDP01000038">
    <property type="protein sequence ID" value="KAF1025547.1"/>
    <property type="molecule type" value="Genomic_DNA"/>
</dbReference>
<dbReference type="AlphaFoldDB" id="A0A833URF9"/>
<accession>A0A833URF9</accession>
<name>A0A833URF9_ACIBZ</name>
<dbReference type="Proteomes" id="UP000490535">
    <property type="component" value="Unassembled WGS sequence"/>
</dbReference>
<evidence type="ECO:0000313" key="1">
    <source>
        <dbReference type="EMBL" id="KAF1025547.1"/>
    </source>
</evidence>
<comment type="caution">
    <text evidence="1">The sequence shown here is derived from an EMBL/GenBank/DDBJ whole genome shotgun (WGS) entry which is preliminary data.</text>
</comment>
<gene>
    <name evidence="1" type="ORF">GAK29_01894</name>
</gene>
<organism evidence="1 2">
    <name type="scientific">Acinetobacter bereziniae</name>
    <name type="common">Acinetobacter genomosp. 10</name>
    <dbReference type="NCBI Taxonomy" id="106648"/>
    <lineage>
        <taxon>Bacteria</taxon>
        <taxon>Pseudomonadati</taxon>
        <taxon>Pseudomonadota</taxon>
        <taxon>Gammaproteobacteria</taxon>
        <taxon>Moraxellales</taxon>
        <taxon>Moraxellaceae</taxon>
        <taxon>Acinetobacter</taxon>
    </lineage>
</organism>
<proteinExistence type="predicted"/>
<reference evidence="2" key="1">
    <citation type="journal article" date="2020" name="MBio">
        <title>Horizontal gene transfer to a defensive symbiont with a reduced genome amongst a multipartite beetle microbiome.</title>
        <authorList>
            <person name="Waterworth S.C."/>
            <person name="Florez L.V."/>
            <person name="Rees E.R."/>
            <person name="Hertweck C."/>
            <person name="Kaltenpoth M."/>
            <person name="Kwan J.C."/>
        </authorList>
    </citation>
    <scope>NUCLEOTIDE SEQUENCE [LARGE SCALE GENOMIC DNA]</scope>
</reference>
<evidence type="ECO:0000313" key="2">
    <source>
        <dbReference type="Proteomes" id="UP000490535"/>
    </source>
</evidence>